<evidence type="ECO:0000256" key="1">
    <source>
        <dbReference type="ARBA" id="ARBA00022801"/>
    </source>
</evidence>
<dbReference type="Gene3D" id="3.40.50.1820">
    <property type="entry name" value="alpha/beta hydrolase"/>
    <property type="match status" value="1"/>
</dbReference>
<dbReference type="Proteomes" id="UP000479692">
    <property type="component" value="Unassembled WGS sequence"/>
</dbReference>
<evidence type="ECO:0000313" key="4">
    <source>
        <dbReference type="EMBL" id="MUV14079.1"/>
    </source>
</evidence>
<keyword evidence="2" id="KW-0732">Signal</keyword>
<dbReference type="InterPro" id="IPR029058">
    <property type="entry name" value="AB_hydrolase_fold"/>
</dbReference>
<gene>
    <name evidence="4" type="ORF">GN331_07630</name>
</gene>
<sequence>MQSNTLARWLGAFALVAAPAMAQQISVEDFAKYPDIDEVTLSPTGEYLALAIPSPDGKETNLQVVRLSDNSTVKTLRFGQNSHVMDVTWTDDDQITVQRAKRFPLEQFKSNLGELMSTNITGDKQRTLFAYVPDDGTQRGRNKDMGWAFMAGPLDKEPGKAIVTYYCWPSECGEDGDTVVFKVDTRTGSRQEIERIKDGDVSSSLIWDHDGIARVAYSEAKDGTPKTLYRPTPTSPWTPIPKTIAGYEVAGGYIAEDNNTLYARISDNQEATTLYKVDLAAGTRTKVVGRDGVNVGTIMTGGRKDVPFGVTFTTPGPAVQYFDPTSEWAKLHAGLMQKFKGQMVYFLSFTRDDQKVLFWTSSDRVPGNYYLLDRANGNKIVQIGARMPWFEGKQVAQMKPIEFTTRDGAKIYGYYTAPIGAAPGPKPLVVMPHGGPYGPSDTWGWDDDVQFLASRGYGVLQVNYRGSGGRGDKFTNQAFKQWGVMIQNDITDGVKYAIDQKLADPDRICMYGASFGGYSALMQPILNPGMYKCAIGYVGVYDLPLLSKSKESESEEVERWYERSLGTDMAALSQQSPAKRAKEIKVPVMLVHGKADDNVGMNQFRAMDGALKDIGQPPEVMLGAGEGHGFANPQNVAELYRRMQQFLDKYIGPNAKVATSP</sequence>
<reference evidence="4 5" key="1">
    <citation type="submission" date="2019-12" db="EMBL/GenBank/DDBJ databases">
        <authorList>
            <person name="Xu J."/>
        </authorList>
    </citation>
    <scope>NUCLEOTIDE SEQUENCE [LARGE SCALE GENOMIC DNA]</scope>
    <source>
        <strain evidence="4 5">HX-5-24</strain>
    </source>
</reference>
<dbReference type="GO" id="GO:0006508">
    <property type="term" value="P:proteolysis"/>
    <property type="evidence" value="ECO:0007669"/>
    <property type="project" value="InterPro"/>
</dbReference>
<evidence type="ECO:0000313" key="5">
    <source>
        <dbReference type="Proteomes" id="UP000479692"/>
    </source>
</evidence>
<accession>A0A7C9LIN5</accession>
<evidence type="ECO:0000259" key="3">
    <source>
        <dbReference type="Pfam" id="PF00326"/>
    </source>
</evidence>
<proteinExistence type="predicted"/>
<dbReference type="AlphaFoldDB" id="A0A7C9LIN5"/>
<keyword evidence="1" id="KW-0378">Hydrolase</keyword>
<evidence type="ECO:0000256" key="2">
    <source>
        <dbReference type="SAM" id="SignalP"/>
    </source>
</evidence>
<comment type="caution">
    <text evidence="4">The sequence shown here is derived from an EMBL/GenBank/DDBJ whole genome shotgun (WGS) entry which is preliminary data.</text>
</comment>
<dbReference type="EMBL" id="WOXT01000002">
    <property type="protein sequence ID" value="MUV14079.1"/>
    <property type="molecule type" value="Genomic_DNA"/>
</dbReference>
<dbReference type="PANTHER" id="PTHR42776">
    <property type="entry name" value="SERINE PEPTIDASE S9 FAMILY MEMBER"/>
    <property type="match status" value="1"/>
</dbReference>
<dbReference type="InterPro" id="IPR001375">
    <property type="entry name" value="Peptidase_S9_cat"/>
</dbReference>
<dbReference type="RefSeq" id="WP_156641407.1">
    <property type="nucleotide sequence ID" value="NZ_WOXT01000002.1"/>
</dbReference>
<dbReference type="SUPFAM" id="SSF82171">
    <property type="entry name" value="DPP6 N-terminal domain-like"/>
    <property type="match status" value="1"/>
</dbReference>
<dbReference type="SUPFAM" id="SSF53474">
    <property type="entry name" value="alpha/beta-Hydrolases"/>
    <property type="match status" value="1"/>
</dbReference>
<dbReference type="Pfam" id="PF00326">
    <property type="entry name" value="Peptidase_S9"/>
    <property type="match status" value="1"/>
</dbReference>
<feature type="signal peptide" evidence="2">
    <location>
        <begin position="1"/>
        <end position="22"/>
    </location>
</feature>
<feature type="chain" id="PRO_5028851317" evidence="2">
    <location>
        <begin position="23"/>
        <end position="661"/>
    </location>
</feature>
<protein>
    <submittedName>
        <fullName evidence="4">Prolyl oligopeptidase family serine peptidase</fullName>
    </submittedName>
</protein>
<feature type="domain" description="Peptidase S9 prolyl oligopeptidase catalytic" evidence="3">
    <location>
        <begin position="447"/>
        <end position="652"/>
    </location>
</feature>
<keyword evidence="5" id="KW-1185">Reference proteome</keyword>
<dbReference type="GO" id="GO:0004252">
    <property type="term" value="F:serine-type endopeptidase activity"/>
    <property type="evidence" value="ECO:0007669"/>
    <property type="project" value="TreeGrafter"/>
</dbReference>
<organism evidence="4 5">
    <name type="scientific">Noviluteimonas gilva</name>
    <dbReference type="NCBI Taxonomy" id="2682097"/>
    <lineage>
        <taxon>Bacteria</taxon>
        <taxon>Pseudomonadati</taxon>
        <taxon>Pseudomonadota</taxon>
        <taxon>Gammaproteobacteria</taxon>
        <taxon>Lysobacterales</taxon>
        <taxon>Lysobacteraceae</taxon>
        <taxon>Noviluteimonas</taxon>
    </lineage>
</organism>
<dbReference type="PANTHER" id="PTHR42776:SF27">
    <property type="entry name" value="DIPEPTIDYL PEPTIDASE FAMILY MEMBER 6"/>
    <property type="match status" value="1"/>
</dbReference>
<name>A0A7C9LIN5_9GAMM</name>